<dbReference type="Pfam" id="PF01094">
    <property type="entry name" value="ANF_receptor"/>
    <property type="match status" value="1"/>
</dbReference>
<dbReference type="GO" id="GO:0007165">
    <property type="term" value="P:signal transduction"/>
    <property type="evidence" value="ECO:0007669"/>
    <property type="project" value="UniProtKB-ARBA"/>
</dbReference>
<dbReference type="GO" id="GO:1901701">
    <property type="term" value="P:cellular response to oxygen-containing compound"/>
    <property type="evidence" value="ECO:0007669"/>
    <property type="project" value="UniProtKB-ARBA"/>
</dbReference>
<evidence type="ECO:0000313" key="18">
    <source>
        <dbReference type="EMBL" id="KAH9328305.1"/>
    </source>
</evidence>
<evidence type="ECO:0000256" key="10">
    <source>
        <dbReference type="ARBA" id="ARBA00023180"/>
    </source>
</evidence>
<dbReference type="InterPro" id="IPR001320">
    <property type="entry name" value="Iontro_rcpt_C"/>
</dbReference>
<keyword evidence="14" id="KW-1015">Disulfide bond</keyword>
<dbReference type="Gene3D" id="1.10.287.70">
    <property type="match status" value="1"/>
</dbReference>
<keyword evidence="10" id="KW-0325">Glycoprotein</keyword>
<keyword evidence="5" id="KW-0732">Signal</keyword>
<evidence type="ECO:0000256" key="7">
    <source>
        <dbReference type="ARBA" id="ARBA00023065"/>
    </source>
</evidence>
<gene>
    <name evidence="18" type="ORF">KI387_000413</name>
</gene>
<evidence type="ECO:0000256" key="5">
    <source>
        <dbReference type="ARBA" id="ARBA00022729"/>
    </source>
</evidence>
<keyword evidence="4 16" id="KW-0812">Transmembrane</keyword>
<keyword evidence="12 13" id="KW-0407">Ion channel</keyword>
<keyword evidence="7 13" id="KW-0406">Ion transport</keyword>
<dbReference type="Pfam" id="PF10613">
    <property type="entry name" value="Lig_chan-Glu_bd"/>
    <property type="match status" value="1"/>
</dbReference>
<dbReference type="PRINTS" id="PR01176">
    <property type="entry name" value="GABABRECEPTR"/>
</dbReference>
<feature type="transmembrane region" description="Helical" evidence="16">
    <location>
        <begin position="499"/>
        <end position="519"/>
    </location>
</feature>
<evidence type="ECO:0000256" key="3">
    <source>
        <dbReference type="ARBA" id="ARBA00022448"/>
    </source>
</evidence>
<feature type="disulfide bond" evidence="14">
    <location>
        <begin position="765"/>
        <end position="819"/>
    </location>
</feature>
<dbReference type="FunFam" id="3.40.50.2300:FF:000081">
    <property type="entry name" value="Glutamate receptor"/>
    <property type="match status" value="1"/>
</dbReference>
<keyword evidence="3 13" id="KW-0813">Transport</keyword>
<dbReference type="GO" id="GO:0015276">
    <property type="term" value="F:ligand-gated monoatomic ion channel activity"/>
    <property type="evidence" value="ECO:0007669"/>
    <property type="project" value="InterPro"/>
</dbReference>
<comment type="caution">
    <text evidence="18">The sequence shown here is derived from an EMBL/GenBank/DDBJ whole genome shotgun (WGS) entry which is preliminary data.</text>
</comment>
<dbReference type="GO" id="GO:0016020">
    <property type="term" value="C:membrane"/>
    <property type="evidence" value="ECO:0007669"/>
    <property type="project" value="UniProtKB-SubCell"/>
</dbReference>
<dbReference type="InterPro" id="IPR019594">
    <property type="entry name" value="Glu/Gly-bd"/>
</dbReference>
<dbReference type="SMART" id="SM00079">
    <property type="entry name" value="PBPe"/>
    <property type="match status" value="1"/>
</dbReference>
<keyword evidence="6 16" id="KW-1133">Transmembrane helix</keyword>
<dbReference type="CDD" id="cd13686">
    <property type="entry name" value="GluR_Plant"/>
    <property type="match status" value="1"/>
</dbReference>
<evidence type="ECO:0000256" key="13">
    <source>
        <dbReference type="PIRNR" id="PIRNR037090"/>
    </source>
</evidence>
<dbReference type="CDD" id="cd19990">
    <property type="entry name" value="PBP1_GABAb_receptor_plant"/>
    <property type="match status" value="1"/>
</dbReference>
<evidence type="ECO:0000256" key="16">
    <source>
        <dbReference type="SAM" id="Phobius"/>
    </source>
</evidence>
<keyword evidence="11 13" id="KW-1071">Ligand-gated ion channel</keyword>
<dbReference type="InterPro" id="IPR015683">
    <property type="entry name" value="Ionotropic_Glu_rcpt"/>
</dbReference>
<evidence type="ECO:0000256" key="12">
    <source>
        <dbReference type="ARBA" id="ARBA00023303"/>
    </source>
</evidence>
<evidence type="ECO:0000256" key="4">
    <source>
        <dbReference type="ARBA" id="ARBA00022692"/>
    </source>
</evidence>
<evidence type="ECO:0000256" key="11">
    <source>
        <dbReference type="ARBA" id="ARBA00023286"/>
    </source>
</evidence>
<comment type="similarity">
    <text evidence="2 13">Belongs to the glutamate-gated ion channel (TC 1.A.10.1) family.</text>
</comment>
<evidence type="ECO:0000256" key="6">
    <source>
        <dbReference type="ARBA" id="ARBA00022989"/>
    </source>
</evidence>
<reference evidence="18 19" key="1">
    <citation type="journal article" date="2021" name="Nat. Plants">
        <title>The Taxus genome provides insights into paclitaxel biosynthesis.</title>
        <authorList>
            <person name="Xiong X."/>
            <person name="Gou J."/>
            <person name="Liao Q."/>
            <person name="Li Y."/>
            <person name="Zhou Q."/>
            <person name="Bi G."/>
            <person name="Li C."/>
            <person name="Du R."/>
            <person name="Wang X."/>
            <person name="Sun T."/>
            <person name="Guo L."/>
            <person name="Liang H."/>
            <person name="Lu P."/>
            <person name="Wu Y."/>
            <person name="Zhang Z."/>
            <person name="Ro D.K."/>
            <person name="Shang Y."/>
            <person name="Huang S."/>
            <person name="Yan J."/>
        </authorList>
    </citation>
    <scope>NUCLEOTIDE SEQUENCE [LARGE SCALE GENOMIC DNA]</scope>
    <source>
        <strain evidence="18">Ta-2019</strain>
    </source>
</reference>
<dbReference type="SUPFAM" id="SSF53822">
    <property type="entry name" value="Periplasmic binding protein-like I"/>
    <property type="match status" value="1"/>
</dbReference>
<keyword evidence="9 13" id="KW-0675">Receptor</keyword>
<dbReference type="InterPro" id="IPR044440">
    <property type="entry name" value="GABAb_receptor_plant_PBP1"/>
</dbReference>
<dbReference type="FunFam" id="3.40.190.10:FF:000175">
    <property type="entry name" value="Glutamate receptor"/>
    <property type="match status" value="1"/>
</dbReference>
<dbReference type="Pfam" id="PF00060">
    <property type="entry name" value="Lig_chan"/>
    <property type="match status" value="1"/>
</dbReference>
<dbReference type="FunFam" id="1.10.287.70:FF:000037">
    <property type="entry name" value="Glutamate receptor"/>
    <property type="match status" value="1"/>
</dbReference>
<comment type="function">
    <text evidence="13">Glutamate-gated receptor that probably acts as non-selective cation channel.</text>
</comment>
<evidence type="ECO:0000256" key="1">
    <source>
        <dbReference type="ARBA" id="ARBA00004141"/>
    </source>
</evidence>
<feature type="transmembrane region" description="Helical" evidence="16">
    <location>
        <begin position="6"/>
        <end position="29"/>
    </location>
</feature>
<dbReference type="FunFam" id="3.40.190.10:FF:000054">
    <property type="entry name" value="Glutamate receptor"/>
    <property type="match status" value="1"/>
</dbReference>
<feature type="region of interest" description="Disordered" evidence="15">
    <location>
        <begin position="895"/>
        <end position="946"/>
    </location>
</feature>
<proteinExistence type="inferred from homology"/>
<dbReference type="PIRSF" id="PIRSF037090">
    <property type="entry name" value="Iontro_Glu-like_rcpt_pln"/>
    <property type="match status" value="1"/>
</dbReference>
<sequence length="946" mass="104485">MVYTNWVALLVLGLVSVVVFPDWVCLCLAQNGTRPATVNVGALVAYRTTIGRVAKKAIELALEDVNNDETVLNGTQLKLTMMDSNCSAFIGTSAALELMKRGNVAIIGPQSSVIAHIVSHIASELHTPILSFGTDATLSSYQYPYFFRMAHSDMYGMMAVAAVIGFYDWKDIVVAYIDDDYGRNGVLALNDALENVRARIVNKVPFPPGVGKSEIESALVQLALEESRVFVVHMNPDAGIDLFSEALYLGMLNSTYVWIATDWLSSLLDSNIPDYETMNSLQGVIAIRRHIPISDPEHAFTVRWNNLYKDRVVDVRLNAFGLYAYDAVWTIARSIDTFLIKGGNVSFAGYPRLSGASGSKTELAKLKVFAEGSELRNILLQTNFSGLTGAVKFDKNGNLLGSAFQIINIVGTGFRKVGYWTNQSGLSVIPPESRVANSHTHQTVDQKMYDIVWPGQNKLIPRGWVLPNNGKHLMIAVPIKAGFNELVQKVEGSNMMKGFVIDVFAAAVGLLPYGLPYTFVPFGNGKSNPNYDELVRQVAAKKFDAAVGDILIVTNRSKIVDFTQPYIEAGLAVVTPLREVNPSGTWAFLQPFTLEMWCTTAAFFVVIGAVVWILEHKSNPEFRGRPKKQALTILWFSFSTMFFAHRENVVSNLGRAVLLIWLFVVLIINSSYTASLTSILTVQQLSPTISGIDTLIRSNEPIGYQEGTYVGKYLSEELNINASRLRALNSTESYARALLLGPSKGGVAAIVDSLPIIQLFLSTQCGFTTVGPEFTKSGWGFAFQKDSQLAIDMSTAILTLSESGELQRIHDKWFSQNHCGTQATEVDSNQLQLKSFWGLFLISGVASFIALVVFFVRMIFQFIQYSRERDPGDNSSSRGSSASRLKSFFSFMDEKERNESTEDTSITPKSQPCREDMSITPRSQQCREDMSISSGSQPHTWLEPSY</sequence>
<dbReference type="AlphaFoldDB" id="A0AA38GXI1"/>
<evidence type="ECO:0000259" key="17">
    <source>
        <dbReference type="SMART" id="SM00079"/>
    </source>
</evidence>
<feature type="transmembrane region" description="Helical" evidence="16">
    <location>
        <begin position="658"/>
        <end position="682"/>
    </location>
</feature>
<organism evidence="18 19">
    <name type="scientific">Taxus chinensis</name>
    <name type="common">Chinese yew</name>
    <name type="synonym">Taxus wallichiana var. chinensis</name>
    <dbReference type="NCBI Taxonomy" id="29808"/>
    <lineage>
        <taxon>Eukaryota</taxon>
        <taxon>Viridiplantae</taxon>
        <taxon>Streptophyta</taxon>
        <taxon>Embryophyta</taxon>
        <taxon>Tracheophyta</taxon>
        <taxon>Spermatophyta</taxon>
        <taxon>Pinopsida</taxon>
        <taxon>Pinidae</taxon>
        <taxon>Conifers II</taxon>
        <taxon>Cupressales</taxon>
        <taxon>Taxaceae</taxon>
        <taxon>Taxus</taxon>
    </lineage>
</organism>
<accession>A0AA38GXI1</accession>
<feature type="transmembrane region" description="Helical" evidence="16">
    <location>
        <begin position="594"/>
        <end position="614"/>
    </location>
</feature>
<protein>
    <recommendedName>
        <fullName evidence="13">Glutamate receptor</fullName>
    </recommendedName>
</protein>
<dbReference type="EMBL" id="JAHRHJ020000001">
    <property type="protein sequence ID" value="KAH9328305.1"/>
    <property type="molecule type" value="Genomic_DNA"/>
</dbReference>
<feature type="transmembrane region" description="Helical" evidence="16">
    <location>
        <begin position="836"/>
        <end position="860"/>
    </location>
</feature>
<dbReference type="SUPFAM" id="SSF53850">
    <property type="entry name" value="Periplasmic binding protein-like II"/>
    <property type="match status" value="1"/>
</dbReference>
<evidence type="ECO:0000256" key="8">
    <source>
        <dbReference type="ARBA" id="ARBA00023136"/>
    </source>
</evidence>
<dbReference type="OMA" id="ENDERSH"/>
<evidence type="ECO:0000313" key="19">
    <source>
        <dbReference type="Proteomes" id="UP000824469"/>
    </source>
</evidence>
<dbReference type="Gene3D" id="3.40.50.2300">
    <property type="match status" value="2"/>
</dbReference>
<keyword evidence="19" id="KW-1185">Reference proteome</keyword>
<dbReference type="Gene3D" id="3.40.190.10">
    <property type="entry name" value="Periplasmic binding protein-like II"/>
    <property type="match status" value="3"/>
</dbReference>
<dbReference type="InterPro" id="IPR028082">
    <property type="entry name" value="Peripla_BP_I"/>
</dbReference>
<dbReference type="InterPro" id="IPR017103">
    <property type="entry name" value="Iontropic_Glu_rcpt_pln"/>
</dbReference>
<evidence type="ECO:0000256" key="14">
    <source>
        <dbReference type="PIRSR" id="PIRSR037090-50"/>
    </source>
</evidence>
<evidence type="ECO:0000256" key="15">
    <source>
        <dbReference type="SAM" id="MobiDB-lite"/>
    </source>
</evidence>
<dbReference type="Proteomes" id="UP000824469">
    <property type="component" value="Unassembled WGS sequence"/>
</dbReference>
<evidence type="ECO:0000256" key="2">
    <source>
        <dbReference type="ARBA" id="ARBA00008685"/>
    </source>
</evidence>
<feature type="domain" description="Ionotropic glutamate receptor C-terminal" evidence="17">
    <location>
        <begin position="472"/>
        <end position="816"/>
    </location>
</feature>
<keyword evidence="8 13" id="KW-0472">Membrane</keyword>
<evidence type="ECO:0000256" key="9">
    <source>
        <dbReference type="ARBA" id="ARBA00023170"/>
    </source>
</evidence>
<dbReference type="GO" id="GO:0009611">
    <property type="term" value="P:response to wounding"/>
    <property type="evidence" value="ECO:0007669"/>
    <property type="project" value="UniProtKB-ARBA"/>
</dbReference>
<comment type="subcellular location">
    <subcellularLocation>
        <location evidence="1">Membrane</location>
        <topology evidence="1">Multi-pass membrane protein</topology>
    </subcellularLocation>
</comment>
<name>A0AA38GXI1_TAXCH</name>
<dbReference type="PANTHER" id="PTHR18966">
    <property type="entry name" value="IONOTROPIC GLUTAMATE RECEPTOR"/>
    <property type="match status" value="1"/>
</dbReference>
<dbReference type="InterPro" id="IPR001828">
    <property type="entry name" value="ANF_lig-bd_rcpt"/>
</dbReference>